<organism evidence="1">
    <name type="scientific">Anguilla anguilla</name>
    <name type="common">European freshwater eel</name>
    <name type="synonym">Muraena anguilla</name>
    <dbReference type="NCBI Taxonomy" id="7936"/>
    <lineage>
        <taxon>Eukaryota</taxon>
        <taxon>Metazoa</taxon>
        <taxon>Chordata</taxon>
        <taxon>Craniata</taxon>
        <taxon>Vertebrata</taxon>
        <taxon>Euteleostomi</taxon>
        <taxon>Actinopterygii</taxon>
        <taxon>Neopterygii</taxon>
        <taxon>Teleostei</taxon>
        <taxon>Anguilliformes</taxon>
        <taxon>Anguillidae</taxon>
        <taxon>Anguilla</taxon>
    </lineage>
</organism>
<protein>
    <submittedName>
        <fullName evidence="1">Uncharacterized protein</fullName>
    </submittedName>
</protein>
<dbReference type="AlphaFoldDB" id="A0A0E9S1C7"/>
<dbReference type="EMBL" id="GBXM01074269">
    <property type="protein sequence ID" value="JAH34308.1"/>
    <property type="molecule type" value="Transcribed_RNA"/>
</dbReference>
<reference evidence="1" key="2">
    <citation type="journal article" date="2015" name="Fish Shellfish Immunol.">
        <title>Early steps in the European eel (Anguilla anguilla)-Vibrio vulnificus interaction in the gills: Role of the RtxA13 toxin.</title>
        <authorList>
            <person name="Callol A."/>
            <person name="Pajuelo D."/>
            <person name="Ebbesson L."/>
            <person name="Teles M."/>
            <person name="MacKenzie S."/>
            <person name="Amaro C."/>
        </authorList>
    </citation>
    <scope>NUCLEOTIDE SEQUENCE</scope>
</reference>
<evidence type="ECO:0000313" key="1">
    <source>
        <dbReference type="EMBL" id="JAH34308.1"/>
    </source>
</evidence>
<reference evidence="1" key="1">
    <citation type="submission" date="2014-11" db="EMBL/GenBank/DDBJ databases">
        <authorList>
            <person name="Amaro Gonzalez C."/>
        </authorList>
    </citation>
    <scope>NUCLEOTIDE SEQUENCE</scope>
</reference>
<proteinExistence type="predicted"/>
<sequence length="20" mass="2389">MVHQYGLINVMCLNRMCLHL</sequence>
<accession>A0A0E9S1C7</accession>
<name>A0A0E9S1C7_ANGAN</name>